<dbReference type="PANTHER" id="PTHR43335:SF11">
    <property type="entry name" value="ABC TRANSPORTER RELATED"/>
    <property type="match status" value="1"/>
</dbReference>
<name>A0A1H1RB71_9ACTN</name>
<keyword evidence="5" id="KW-1185">Reference proteome</keyword>
<dbReference type="GO" id="GO:0005524">
    <property type="term" value="F:ATP binding"/>
    <property type="evidence" value="ECO:0007669"/>
    <property type="project" value="InterPro"/>
</dbReference>
<dbReference type="InterPro" id="IPR027417">
    <property type="entry name" value="P-loop_NTPase"/>
</dbReference>
<dbReference type="STRING" id="113562.SAMN04489716_0543"/>
<dbReference type="RefSeq" id="WP_092541266.1">
    <property type="nucleotide sequence ID" value="NZ_BOMJ01000052.1"/>
</dbReference>
<keyword evidence="2" id="KW-0813">Transport</keyword>
<feature type="domain" description="ABC transporter" evidence="3">
    <location>
        <begin position="39"/>
        <end position="254"/>
    </location>
</feature>
<reference evidence="4 5" key="1">
    <citation type="submission" date="2016-10" db="EMBL/GenBank/DDBJ databases">
        <authorList>
            <person name="de Groot N.N."/>
        </authorList>
    </citation>
    <scope>NUCLEOTIDE SEQUENCE [LARGE SCALE GENOMIC DNA]</scope>
    <source>
        <strain evidence="4 5">DSM 43941</strain>
    </source>
</reference>
<dbReference type="EMBL" id="LT629758">
    <property type="protein sequence ID" value="SDS32925.1"/>
    <property type="molecule type" value="Genomic_DNA"/>
</dbReference>
<sequence length="254" mass="26385">MSLDTTMDVLPGGARGHRNIPPDIAAEILLRPAARDRVVRCRGLSYRAEGQTLVDGVSFDIHVGEAFGLFGTDAAARSAIVAMVCGLLESGTGSVHLFDRPIERIEPAALPATVGYVARSAVVLSSGTLGENLALWARIGGLPESEHQLRIAGALALVGLTTRRDDPVSRCTGGTLRELSVAAALLHQPRLLVLDEPGAGLTPRGRTRLGATLAGLRDSGVALLCSGPAASDFPALCRSAAYLENGRLSLQPAA</sequence>
<evidence type="ECO:0000259" key="3">
    <source>
        <dbReference type="PROSITE" id="PS50893"/>
    </source>
</evidence>
<dbReference type="AlphaFoldDB" id="A0A1H1RB71"/>
<evidence type="ECO:0000256" key="2">
    <source>
        <dbReference type="ARBA" id="ARBA00022448"/>
    </source>
</evidence>
<comment type="similarity">
    <text evidence="1">Belongs to the ABC transporter superfamily.</text>
</comment>
<dbReference type="PROSITE" id="PS50893">
    <property type="entry name" value="ABC_TRANSPORTER_2"/>
    <property type="match status" value="1"/>
</dbReference>
<organism evidence="4 5">
    <name type="scientific">Actinoplanes derwentensis</name>
    <dbReference type="NCBI Taxonomy" id="113562"/>
    <lineage>
        <taxon>Bacteria</taxon>
        <taxon>Bacillati</taxon>
        <taxon>Actinomycetota</taxon>
        <taxon>Actinomycetes</taxon>
        <taxon>Micromonosporales</taxon>
        <taxon>Micromonosporaceae</taxon>
        <taxon>Actinoplanes</taxon>
    </lineage>
</organism>
<dbReference type="PANTHER" id="PTHR43335">
    <property type="entry name" value="ABC TRANSPORTER, ATP-BINDING PROTEIN"/>
    <property type="match status" value="1"/>
</dbReference>
<accession>A0A1H1RB71</accession>
<dbReference type="Gene3D" id="3.40.50.300">
    <property type="entry name" value="P-loop containing nucleotide triphosphate hydrolases"/>
    <property type="match status" value="1"/>
</dbReference>
<dbReference type="GO" id="GO:0016887">
    <property type="term" value="F:ATP hydrolysis activity"/>
    <property type="evidence" value="ECO:0007669"/>
    <property type="project" value="InterPro"/>
</dbReference>
<dbReference type="InterPro" id="IPR003439">
    <property type="entry name" value="ABC_transporter-like_ATP-bd"/>
</dbReference>
<dbReference type="OrthoDB" id="9804819at2"/>
<protein>
    <submittedName>
        <fullName evidence="4">ABC-type multidrug transport system, ATPase component</fullName>
    </submittedName>
</protein>
<dbReference type="SUPFAM" id="SSF52540">
    <property type="entry name" value="P-loop containing nucleoside triphosphate hydrolases"/>
    <property type="match status" value="1"/>
</dbReference>
<proteinExistence type="inferred from homology"/>
<dbReference type="Pfam" id="PF00005">
    <property type="entry name" value="ABC_tran"/>
    <property type="match status" value="1"/>
</dbReference>
<evidence type="ECO:0000256" key="1">
    <source>
        <dbReference type="ARBA" id="ARBA00005417"/>
    </source>
</evidence>
<evidence type="ECO:0000313" key="4">
    <source>
        <dbReference type="EMBL" id="SDS32925.1"/>
    </source>
</evidence>
<evidence type="ECO:0000313" key="5">
    <source>
        <dbReference type="Proteomes" id="UP000198688"/>
    </source>
</evidence>
<dbReference type="Proteomes" id="UP000198688">
    <property type="component" value="Chromosome I"/>
</dbReference>
<gene>
    <name evidence="4" type="ORF">SAMN04489716_0543</name>
</gene>